<dbReference type="PROSITE" id="PS00409">
    <property type="entry name" value="PROKAR_NTER_METHYL"/>
    <property type="match status" value="1"/>
</dbReference>
<dbReference type="GO" id="GO:0043683">
    <property type="term" value="P:type IV pilus assembly"/>
    <property type="evidence" value="ECO:0007669"/>
    <property type="project" value="InterPro"/>
</dbReference>
<comment type="caution">
    <text evidence="2">The sequence shown here is derived from an EMBL/GenBank/DDBJ whole genome shotgun (WGS) entry which is preliminary data.</text>
</comment>
<dbReference type="Gene3D" id="3.30.700.10">
    <property type="entry name" value="Glycoprotein, Type 4 Pilin"/>
    <property type="match status" value="1"/>
</dbReference>
<evidence type="ECO:0000256" key="1">
    <source>
        <dbReference type="SAM" id="Phobius"/>
    </source>
</evidence>
<name>A0AAI9FT09_STEMA</name>
<protein>
    <submittedName>
        <fullName evidence="2">Type IV pilin protein</fullName>
    </submittedName>
</protein>
<dbReference type="Proteomes" id="UP001218208">
    <property type="component" value="Unassembled WGS sequence"/>
</dbReference>
<feature type="transmembrane region" description="Helical" evidence="1">
    <location>
        <begin position="44"/>
        <end position="65"/>
    </location>
</feature>
<sequence length="174" mass="19100">MRVVPEEWRPVCLHSLSVWSPIVETDPVSKRFVSRPARRSIQQGFTLIELMAVVAVIAVLAAIAYPSYSEHVRKSHRAAVKAEMVEYAQRAERHHTQNNSYASFTFSETSSTKINSPREGGSSIWYEVSIVPTASTFTITAVPQGGQAKDSCGTLSINQAGVKTPANTSSQTCW</sequence>
<reference evidence="2" key="1">
    <citation type="submission" date="2022-07" db="EMBL/GenBank/DDBJ databases">
        <authorList>
            <consortium name="DAFM: The Division of Animal and Food Microbiology"/>
        </authorList>
    </citation>
    <scope>NUCLEOTIDE SEQUENCE</scope>
    <source>
        <strain evidence="2">19MO01SH01-2</strain>
    </source>
</reference>
<keyword evidence="1" id="KW-0472">Membrane</keyword>
<dbReference type="Pfam" id="PF07963">
    <property type="entry name" value="N_methyl"/>
    <property type="match status" value="1"/>
</dbReference>
<keyword evidence="1" id="KW-1133">Transmembrane helix</keyword>
<dbReference type="PANTHER" id="PTHR30093">
    <property type="entry name" value="GENERAL SECRETION PATHWAY PROTEIN G"/>
    <property type="match status" value="1"/>
</dbReference>
<dbReference type="SUPFAM" id="SSF54523">
    <property type="entry name" value="Pili subunits"/>
    <property type="match status" value="1"/>
</dbReference>
<dbReference type="InterPro" id="IPR045584">
    <property type="entry name" value="Pilin-like"/>
</dbReference>
<organism evidence="2 3">
    <name type="scientific">Stenotrophomonas maltophilia</name>
    <name type="common">Pseudomonas maltophilia</name>
    <name type="synonym">Xanthomonas maltophilia</name>
    <dbReference type="NCBI Taxonomy" id="40324"/>
    <lineage>
        <taxon>Bacteria</taxon>
        <taxon>Pseudomonadati</taxon>
        <taxon>Pseudomonadota</taxon>
        <taxon>Gammaproteobacteria</taxon>
        <taxon>Lysobacterales</taxon>
        <taxon>Lysobacteraceae</taxon>
        <taxon>Stenotrophomonas</taxon>
        <taxon>Stenotrophomonas maltophilia group</taxon>
    </lineage>
</organism>
<dbReference type="InterPro" id="IPR031982">
    <property type="entry name" value="PilE-like"/>
</dbReference>
<dbReference type="NCBIfam" id="TIGR02532">
    <property type="entry name" value="IV_pilin_GFxxxE"/>
    <property type="match status" value="1"/>
</dbReference>
<evidence type="ECO:0000313" key="3">
    <source>
        <dbReference type="Proteomes" id="UP001218208"/>
    </source>
</evidence>
<accession>A0AAI9FT09</accession>
<keyword evidence="1" id="KW-0812">Transmembrane</keyword>
<evidence type="ECO:0000313" key="2">
    <source>
        <dbReference type="EMBL" id="EKT4091166.1"/>
    </source>
</evidence>
<dbReference type="AlphaFoldDB" id="A0AAI9FT09"/>
<dbReference type="PANTHER" id="PTHR30093:SF47">
    <property type="entry name" value="TYPE IV PILUS NON-CORE MINOR PILIN PILE"/>
    <property type="match status" value="1"/>
</dbReference>
<dbReference type="EMBL" id="ABLOJW010000003">
    <property type="protein sequence ID" value="EKT4091166.1"/>
    <property type="molecule type" value="Genomic_DNA"/>
</dbReference>
<dbReference type="InterPro" id="IPR012902">
    <property type="entry name" value="N_methyl_site"/>
</dbReference>
<proteinExistence type="predicted"/>
<dbReference type="Pfam" id="PF16732">
    <property type="entry name" value="ComP_DUS"/>
    <property type="match status" value="1"/>
</dbReference>
<gene>
    <name evidence="2" type="ORF">QEG23_000646</name>
</gene>